<evidence type="ECO:0000313" key="2">
    <source>
        <dbReference type="EMBL" id="RUS25884.1"/>
    </source>
</evidence>
<accession>A0A433Q7X0</accession>
<feature type="domain" description="UBE2O-like SH3-B" evidence="1">
    <location>
        <begin position="231"/>
        <end position="281"/>
    </location>
</feature>
<organism evidence="2 3">
    <name type="scientific">Jimgerdemannia flammicorona</name>
    <dbReference type="NCBI Taxonomy" id="994334"/>
    <lineage>
        <taxon>Eukaryota</taxon>
        <taxon>Fungi</taxon>
        <taxon>Fungi incertae sedis</taxon>
        <taxon>Mucoromycota</taxon>
        <taxon>Mucoromycotina</taxon>
        <taxon>Endogonomycetes</taxon>
        <taxon>Endogonales</taxon>
        <taxon>Endogonaceae</taxon>
        <taxon>Jimgerdemannia</taxon>
    </lineage>
</organism>
<reference evidence="2 3" key="1">
    <citation type="journal article" date="2018" name="New Phytol.">
        <title>Phylogenomics of Endogonaceae and evolution of mycorrhizas within Mucoromycota.</title>
        <authorList>
            <person name="Chang Y."/>
            <person name="Desiro A."/>
            <person name="Na H."/>
            <person name="Sandor L."/>
            <person name="Lipzen A."/>
            <person name="Clum A."/>
            <person name="Barry K."/>
            <person name="Grigoriev I.V."/>
            <person name="Martin F.M."/>
            <person name="Stajich J.E."/>
            <person name="Smith M.E."/>
            <person name="Bonito G."/>
            <person name="Spatafora J.W."/>
        </authorList>
    </citation>
    <scope>NUCLEOTIDE SEQUENCE [LARGE SCALE GENOMIC DNA]</scope>
    <source>
        <strain evidence="2 3">AD002</strain>
    </source>
</reference>
<keyword evidence="3" id="KW-1185">Reference proteome</keyword>
<sequence length="287" mass="32797">MYGDVVKRSHQDLKSGVVVDVQVQVDLEHIATGKRLTGIDTTKLVYCWDFQEGEQARTCVWFGERMDIGLCGVETVFPLASQPENYNNGKWIRGNFDPQNHKNAVVIKMRTSKATVRWVAYNQLAPETLAVNLIPPTSEITDLNLLKPFHSFAEHATFDIGDTVLFRDKADAKVYGVDSKLSDPDNTFEPFDTSALRITNIRTTVDIEWQDLTVERNVPAIELLPYMNVDDQDVWPRDYVLDKHEEDVPEDDKENRRPERLGIVQSVAADERTCKVRWLTDDRSALE</sequence>
<gene>
    <name evidence="2" type="ORF">BC938DRAFT_471514</name>
</gene>
<dbReference type="InterPro" id="IPR057733">
    <property type="entry name" value="UBE2O-like_SH3-B"/>
</dbReference>
<proteinExistence type="predicted"/>
<dbReference type="Proteomes" id="UP000274822">
    <property type="component" value="Unassembled WGS sequence"/>
</dbReference>
<evidence type="ECO:0000313" key="3">
    <source>
        <dbReference type="Proteomes" id="UP000274822"/>
    </source>
</evidence>
<dbReference type="AlphaFoldDB" id="A0A433Q7X0"/>
<dbReference type="Pfam" id="PF23043">
    <property type="entry name" value="SH3-B_UBE2O"/>
    <property type="match status" value="1"/>
</dbReference>
<feature type="non-terminal residue" evidence="2">
    <location>
        <position position="287"/>
    </location>
</feature>
<dbReference type="EMBL" id="RBNJ01011746">
    <property type="protein sequence ID" value="RUS25884.1"/>
    <property type="molecule type" value="Genomic_DNA"/>
</dbReference>
<name>A0A433Q7X0_9FUNG</name>
<comment type="caution">
    <text evidence="2">The sequence shown here is derived from an EMBL/GenBank/DDBJ whole genome shotgun (WGS) entry which is preliminary data.</text>
</comment>
<evidence type="ECO:0000259" key="1">
    <source>
        <dbReference type="Pfam" id="PF23043"/>
    </source>
</evidence>
<protein>
    <recommendedName>
        <fullName evidence="1">UBE2O-like SH3-B domain-containing protein</fullName>
    </recommendedName>
</protein>